<evidence type="ECO:0000313" key="1">
    <source>
        <dbReference type="EMBL" id="QRO85138.1"/>
    </source>
</evidence>
<name>A0ABX7HF13_9STAP</name>
<protein>
    <submittedName>
        <fullName evidence="1">Uncharacterized protein</fullName>
    </submittedName>
</protein>
<dbReference type="Proteomes" id="UP000627155">
    <property type="component" value="Chromosome"/>
</dbReference>
<sequence>MTTIWVIISILLAINSMWLLKLNKDLAQTNDELIARNIMRSLIENEYKIPIKPLTDKQKELVNRWFNNNKED</sequence>
<gene>
    <name evidence="1" type="ORF">I6J37_00060</name>
</gene>
<keyword evidence="2" id="KW-1185">Reference proteome</keyword>
<proteinExistence type="predicted"/>
<dbReference type="RefSeq" id="WP_103322847.1">
    <property type="nucleotide sequence ID" value="NZ_CP069486.1"/>
</dbReference>
<organism evidence="1 2">
    <name type="scientific">Mammaliicoccus vitulinus</name>
    <dbReference type="NCBI Taxonomy" id="71237"/>
    <lineage>
        <taxon>Bacteria</taxon>
        <taxon>Bacillati</taxon>
        <taxon>Bacillota</taxon>
        <taxon>Bacilli</taxon>
        <taxon>Bacillales</taxon>
        <taxon>Staphylococcaceae</taxon>
        <taxon>Mammaliicoccus</taxon>
    </lineage>
</organism>
<dbReference type="EMBL" id="CP069486">
    <property type="protein sequence ID" value="QRO85138.1"/>
    <property type="molecule type" value="Genomic_DNA"/>
</dbReference>
<evidence type="ECO:0000313" key="2">
    <source>
        <dbReference type="Proteomes" id="UP000627155"/>
    </source>
</evidence>
<reference evidence="1 2" key="1">
    <citation type="submission" date="2021-02" db="EMBL/GenBank/DDBJ databases">
        <title>FDA dAtabase for Regulatory Grade micrObial Sequences (FDA-ARGOS): Supporting development and validation of Infectious Disease Dx tests.</title>
        <authorList>
            <person name="Sproer C."/>
            <person name="Gronow S."/>
            <person name="Severitt S."/>
            <person name="Schroder I."/>
            <person name="Tallon L."/>
            <person name="Sadzewicz L."/>
            <person name="Zhao X."/>
            <person name="Boylan J."/>
            <person name="Ott S."/>
            <person name="Bowen H."/>
            <person name="Vavikolanu K."/>
            <person name="Mehta A."/>
            <person name="Aluvathingal J."/>
            <person name="Nadendla S."/>
            <person name="Lowell S."/>
            <person name="Myers T."/>
            <person name="Yan Y."/>
            <person name="Sichtig H."/>
        </authorList>
    </citation>
    <scope>NUCLEOTIDE SEQUENCE [LARGE SCALE GENOMIC DNA]</scope>
    <source>
        <strain evidence="1 2">FDAARGOS_1207</strain>
    </source>
</reference>
<accession>A0ABX7HF13</accession>